<sequence length="230" mass="26689">MKSIHHYHVFCITFISIFLMLTTTAKRLRLPMLLRSNKFECTSTKDICIFSVKGFVEQPKNNITRFSDGKQNFYHFEINDYKTPRMARFYFKASLSSLNNYDHQQQQQKQLKSNGTIAACLAIDYLIQGNVKFLLIISQQSTETGQLHVLNQQQINHFDRIENNNNNNNNNNVWNTAYVNLVAKMKNARDTFIFEVLCTKNCTNRSTFSISRINLDWNQCPLSSSLSSSS</sequence>
<proteinExistence type="predicted"/>
<evidence type="ECO:0000313" key="3">
    <source>
        <dbReference type="Proteomes" id="UP000790347"/>
    </source>
</evidence>
<reference evidence="2" key="1">
    <citation type="submission" date="2013-05" db="EMBL/GenBank/DDBJ databases">
        <authorList>
            <person name="Yim A.K.Y."/>
            <person name="Chan T.F."/>
            <person name="Ji K.M."/>
            <person name="Liu X.Y."/>
            <person name="Zhou J.W."/>
            <person name="Li R.Q."/>
            <person name="Yang K.Y."/>
            <person name="Li J."/>
            <person name="Li M."/>
            <person name="Law P.T.W."/>
            <person name="Wu Y.L."/>
            <person name="Cai Z.L."/>
            <person name="Qin H."/>
            <person name="Bao Y."/>
            <person name="Leung R.K.K."/>
            <person name="Ng P.K.S."/>
            <person name="Zou J."/>
            <person name="Zhong X.J."/>
            <person name="Ran P.X."/>
            <person name="Zhong N.S."/>
            <person name="Liu Z.G."/>
            <person name="Tsui S.K.W."/>
        </authorList>
    </citation>
    <scope>NUCLEOTIDE SEQUENCE</scope>
    <source>
        <strain evidence="2">Derf</strain>
        <tissue evidence="2">Whole organism</tissue>
    </source>
</reference>
<keyword evidence="3" id="KW-1185">Reference proteome</keyword>
<dbReference type="AlphaFoldDB" id="A0A922IBI3"/>
<reference evidence="2" key="2">
    <citation type="journal article" date="2022" name="Res Sq">
        <title>Comparative Genomics Reveals Insights into the Divergent Evolution of Astigmatic Mites and Household Pest Adaptations.</title>
        <authorList>
            <person name="Xiong Q."/>
            <person name="Wan A.T.-Y."/>
            <person name="Liu X.-Y."/>
            <person name="Fung C.S.-H."/>
            <person name="Xiao X."/>
            <person name="Malainual N."/>
            <person name="Hou J."/>
            <person name="Wang L."/>
            <person name="Wang M."/>
            <person name="Yang K."/>
            <person name="Cui Y."/>
            <person name="Leung E."/>
            <person name="Nong W."/>
            <person name="Shin S.-K."/>
            <person name="Au S."/>
            <person name="Jeong K.Y."/>
            <person name="Chew F.T."/>
            <person name="Hui J."/>
            <person name="Leung T.F."/>
            <person name="Tungtrongchitr A."/>
            <person name="Zhong N."/>
            <person name="Liu Z."/>
            <person name="Tsui S."/>
        </authorList>
    </citation>
    <scope>NUCLEOTIDE SEQUENCE</scope>
    <source>
        <strain evidence="2">Derf</strain>
        <tissue evidence="2">Whole organism</tissue>
    </source>
</reference>
<feature type="transmembrane region" description="Helical" evidence="1">
    <location>
        <begin position="6"/>
        <end position="25"/>
    </location>
</feature>
<dbReference type="Proteomes" id="UP000790347">
    <property type="component" value="Unassembled WGS sequence"/>
</dbReference>
<keyword evidence="1" id="KW-0812">Transmembrane</keyword>
<protein>
    <submittedName>
        <fullName evidence="2">Uncharacterized protein</fullName>
    </submittedName>
</protein>
<accession>A0A922IBI3</accession>
<name>A0A922IBI3_DERFA</name>
<gene>
    <name evidence="2" type="ORF">DERF_002373</name>
</gene>
<evidence type="ECO:0000256" key="1">
    <source>
        <dbReference type="SAM" id="Phobius"/>
    </source>
</evidence>
<organism evidence="2 3">
    <name type="scientific">Dermatophagoides farinae</name>
    <name type="common">American house dust mite</name>
    <dbReference type="NCBI Taxonomy" id="6954"/>
    <lineage>
        <taxon>Eukaryota</taxon>
        <taxon>Metazoa</taxon>
        <taxon>Ecdysozoa</taxon>
        <taxon>Arthropoda</taxon>
        <taxon>Chelicerata</taxon>
        <taxon>Arachnida</taxon>
        <taxon>Acari</taxon>
        <taxon>Acariformes</taxon>
        <taxon>Sarcoptiformes</taxon>
        <taxon>Astigmata</taxon>
        <taxon>Psoroptidia</taxon>
        <taxon>Analgoidea</taxon>
        <taxon>Pyroglyphidae</taxon>
        <taxon>Dermatophagoidinae</taxon>
        <taxon>Dermatophagoides</taxon>
    </lineage>
</organism>
<evidence type="ECO:0000313" key="2">
    <source>
        <dbReference type="EMBL" id="KAH9528424.1"/>
    </source>
</evidence>
<comment type="caution">
    <text evidence="2">The sequence shown here is derived from an EMBL/GenBank/DDBJ whole genome shotgun (WGS) entry which is preliminary data.</text>
</comment>
<dbReference type="EMBL" id="ASGP02000001">
    <property type="protein sequence ID" value="KAH9528424.1"/>
    <property type="molecule type" value="Genomic_DNA"/>
</dbReference>
<keyword evidence="1" id="KW-1133">Transmembrane helix</keyword>
<keyword evidence="1" id="KW-0472">Membrane</keyword>